<dbReference type="Proteomes" id="UP000188268">
    <property type="component" value="Unassembled WGS sequence"/>
</dbReference>
<evidence type="ECO:0000256" key="1">
    <source>
        <dbReference type="SAM" id="MobiDB-lite"/>
    </source>
</evidence>
<sequence>MSPEKSKTMSDSGGGLAQGRVEVAGNVWWERE</sequence>
<evidence type="ECO:0000313" key="2">
    <source>
        <dbReference type="EMBL" id="OMO84024.1"/>
    </source>
</evidence>
<reference evidence="2 3" key="1">
    <citation type="submission" date="2013-09" db="EMBL/GenBank/DDBJ databases">
        <title>Corchorus capsularis genome sequencing.</title>
        <authorList>
            <person name="Alam M."/>
            <person name="Haque M.S."/>
            <person name="Islam M.S."/>
            <person name="Emdad E.M."/>
            <person name="Islam M.M."/>
            <person name="Ahmed B."/>
            <person name="Halim A."/>
            <person name="Hossen Q.M.M."/>
            <person name="Hossain M.Z."/>
            <person name="Ahmed R."/>
            <person name="Khan M.M."/>
            <person name="Islam R."/>
            <person name="Rashid M.M."/>
            <person name="Khan S.A."/>
            <person name="Rahman M.S."/>
            <person name="Alam M."/>
        </authorList>
    </citation>
    <scope>NUCLEOTIDE SEQUENCE [LARGE SCALE GENOMIC DNA]</scope>
    <source>
        <strain evidence="3">cv. CVL-1</strain>
        <tissue evidence="2">Whole seedling</tissue>
    </source>
</reference>
<dbReference type="AlphaFoldDB" id="A0A1R3IN55"/>
<keyword evidence="3" id="KW-1185">Reference proteome</keyword>
<name>A0A1R3IN55_COCAP</name>
<dbReference type="EMBL" id="AWWV01009782">
    <property type="protein sequence ID" value="OMO84024.1"/>
    <property type="molecule type" value="Genomic_DNA"/>
</dbReference>
<feature type="region of interest" description="Disordered" evidence="1">
    <location>
        <begin position="1"/>
        <end position="32"/>
    </location>
</feature>
<gene>
    <name evidence="2" type="ORF">CCACVL1_11039</name>
</gene>
<evidence type="ECO:0000313" key="3">
    <source>
        <dbReference type="Proteomes" id="UP000188268"/>
    </source>
</evidence>
<comment type="caution">
    <text evidence="2">The sequence shown here is derived from an EMBL/GenBank/DDBJ whole genome shotgun (WGS) entry which is preliminary data.</text>
</comment>
<accession>A0A1R3IN55</accession>
<dbReference type="Gramene" id="OMO84024">
    <property type="protein sequence ID" value="OMO84024"/>
    <property type="gene ID" value="CCACVL1_11039"/>
</dbReference>
<proteinExistence type="predicted"/>
<protein>
    <submittedName>
        <fullName evidence="2">Uncharacterized protein</fullName>
    </submittedName>
</protein>
<organism evidence="2 3">
    <name type="scientific">Corchorus capsularis</name>
    <name type="common">Jute</name>
    <dbReference type="NCBI Taxonomy" id="210143"/>
    <lineage>
        <taxon>Eukaryota</taxon>
        <taxon>Viridiplantae</taxon>
        <taxon>Streptophyta</taxon>
        <taxon>Embryophyta</taxon>
        <taxon>Tracheophyta</taxon>
        <taxon>Spermatophyta</taxon>
        <taxon>Magnoliopsida</taxon>
        <taxon>eudicotyledons</taxon>
        <taxon>Gunneridae</taxon>
        <taxon>Pentapetalae</taxon>
        <taxon>rosids</taxon>
        <taxon>malvids</taxon>
        <taxon>Malvales</taxon>
        <taxon>Malvaceae</taxon>
        <taxon>Grewioideae</taxon>
        <taxon>Apeibeae</taxon>
        <taxon>Corchorus</taxon>
    </lineage>
</organism>